<accession>A0ABR8VND1</accession>
<reference evidence="2 3" key="1">
    <citation type="submission" date="2020-08" db="EMBL/GenBank/DDBJ databases">
        <title>A Genomic Blueprint of the Chicken Gut Microbiome.</title>
        <authorList>
            <person name="Gilroy R."/>
            <person name="Ravi A."/>
            <person name="Getino M."/>
            <person name="Pursley I."/>
            <person name="Horton D.L."/>
            <person name="Alikhan N.-F."/>
            <person name="Baker D."/>
            <person name="Gharbi K."/>
            <person name="Hall N."/>
            <person name="Watson M."/>
            <person name="Adriaenssens E.M."/>
            <person name="Foster-Nyarko E."/>
            <person name="Jarju S."/>
            <person name="Secka A."/>
            <person name="Antonio M."/>
            <person name="Oren A."/>
            <person name="Chaudhuri R."/>
            <person name="La Ragione R.M."/>
            <person name="Hildebrand F."/>
            <person name="Pallen M.J."/>
        </authorList>
    </citation>
    <scope>NUCLEOTIDE SEQUENCE [LARGE SCALE GENOMIC DNA]</scope>
    <source>
        <strain evidence="2 3">Sa1BUA2</strain>
    </source>
</reference>
<evidence type="ECO:0000313" key="3">
    <source>
        <dbReference type="Proteomes" id="UP000648182"/>
    </source>
</evidence>
<dbReference type="Proteomes" id="UP000648182">
    <property type="component" value="Unassembled WGS sequence"/>
</dbReference>
<feature type="domain" description="DUF5659" evidence="1">
    <location>
        <begin position="6"/>
        <end position="56"/>
    </location>
</feature>
<evidence type="ECO:0000259" key="1">
    <source>
        <dbReference type="Pfam" id="PF18903"/>
    </source>
</evidence>
<protein>
    <recommendedName>
        <fullName evidence="1">DUF5659 domain-containing protein</fullName>
    </recommendedName>
</protein>
<proteinExistence type="predicted"/>
<sequence length="58" mass="6905">MANKDYFFCYTKKVSDYLNEKGFQFITVAKSVSNHKIFSLYEITPELQEALKEYKNLK</sequence>
<dbReference type="EMBL" id="JACSPV010000026">
    <property type="protein sequence ID" value="MBD8006270.1"/>
    <property type="molecule type" value="Genomic_DNA"/>
</dbReference>
<dbReference type="Pfam" id="PF18903">
    <property type="entry name" value="DUF5659"/>
    <property type="match status" value="1"/>
</dbReference>
<dbReference type="InterPro" id="IPR043718">
    <property type="entry name" value="DUF5659"/>
</dbReference>
<comment type="caution">
    <text evidence="2">The sequence shown here is derived from an EMBL/GenBank/DDBJ whole genome shotgun (WGS) entry which is preliminary data.</text>
</comment>
<dbReference type="RefSeq" id="WP_191813954.1">
    <property type="nucleotide sequence ID" value="NZ_JACSPV010000026.1"/>
</dbReference>
<keyword evidence="3" id="KW-1185">Reference proteome</keyword>
<evidence type="ECO:0000313" key="2">
    <source>
        <dbReference type="EMBL" id="MBD8006270.1"/>
    </source>
</evidence>
<name>A0ABR8VND1_9BACI</name>
<organism evidence="2 3">
    <name type="scientific">Bacillus norwichensis</name>
    <dbReference type="NCBI Taxonomy" id="2762217"/>
    <lineage>
        <taxon>Bacteria</taxon>
        <taxon>Bacillati</taxon>
        <taxon>Bacillota</taxon>
        <taxon>Bacilli</taxon>
        <taxon>Bacillales</taxon>
        <taxon>Bacillaceae</taxon>
        <taxon>Bacillus</taxon>
    </lineage>
</organism>
<gene>
    <name evidence="2" type="ORF">H9631_14410</name>
</gene>